<gene>
    <name evidence="1" type="ORF">JK386_11635</name>
</gene>
<reference evidence="1" key="1">
    <citation type="submission" date="2021-01" db="EMBL/GenBank/DDBJ databases">
        <title>Novel species in genus Nocardioides.</title>
        <authorList>
            <person name="Zhang G."/>
        </authorList>
    </citation>
    <scope>NUCLEOTIDE SEQUENCE</scope>
    <source>
        <strain evidence="1">Zg-536</strain>
    </source>
</reference>
<dbReference type="Proteomes" id="UP000663791">
    <property type="component" value="Unassembled WGS sequence"/>
</dbReference>
<dbReference type="AlphaFoldDB" id="A0A939BW19"/>
<name>A0A939BW19_9ACTN</name>
<dbReference type="RefSeq" id="WP_205291868.1">
    <property type="nucleotide sequence ID" value="NZ_CP074406.1"/>
</dbReference>
<keyword evidence="2" id="KW-1185">Reference proteome</keyword>
<organism evidence="1 2">
    <name type="scientific">Nocardioides faecalis</name>
    <dbReference type="NCBI Taxonomy" id="2803858"/>
    <lineage>
        <taxon>Bacteria</taxon>
        <taxon>Bacillati</taxon>
        <taxon>Actinomycetota</taxon>
        <taxon>Actinomycetes</taxon>
        <taxon>Propionibacteriales</taxon>
        <taxon>Nocardioidaceae</taxon>
        <taxon>Nocardioides</taxon>
    </lineage>
</organism>
<dbReference type="EMBL" id="JAERTX010000009">
    <property type="protein sequence ID" value="MBM9460556.1"/>
    <property type="molecule type" value="Genomic_DNA"/>
</dbReference>
<accession>A0A939BW19</accession>
<evidence type="ECO:0000313" key="2">
    <source>
        <dbReference type="Proteomes" id="UP000663791"/>
    </source>
</evidence>
<evidence type="ECO:0000313" key="1">
    <source>
        <dbReference type="EMBL" id="MBM9460556.1"/>
    </source>
</evidence>
<proteinExistence type="predicted"/>
<comment type="caution">
    <text evidence="1">The sequence shown here is derived from an EMBL/GenBank/DDBJ whole genome shotgun (WGS) entry which is preliminary data.</text>
</comment>
<protein>
    <submittedName>
        <fullName evidence="1">Uncharacterized protein</fullName>
    </submittedName>
</protein>
<sequence>MPTGPGLQHPLPPLLHRVLRSIVVAHAVEEPRRTFPPVLHVGVPGSGPRTFEVRADERLDLALRTEVVEAMARPDLARSVVPLVWLTRMAEGPDTEDLAWAAAVGAASGELGRRLELVVVTRRAWRDPRSGSGRRWTRLRAGEARDAAS</sequence>